<reference evidence="2" key="1">
    <citation type="journal article" date="2014" name="Nat. Genet.">
        <title>A reference genome for common bean and genome-wide analysis of dual domestications.</title>
        <authorList>
            <person name="Schmutz J."/>
            <person name="McClean P.E."/>
            <person name="Mamidi S."/>
            <person name="Wu G.A."/>
            <person name="Cannon S.B."/>
            <person name="Grimwood J."/>
            <person name="Jenkins J."/>
            <person name="Shu S."/>
            <person name="Song Q."/>
            <person name="Chavarro C."/>
            <person name="Torres-Torres M."/>
            <person name="Geffroy V."/>
            <person name="Moghaddam S.M."/>
            <person name="Gao D."/>
            <person name="Abernathy B."/>
            <person name="Barry K."/>
            <person name="Blair M."/>
            <person name="Brick M.A."/>
            <person name="Chovatia M."/>
            <person name="Gepts P."/>
            <person name="Goodstein D.M."/>
            <person name="Gonzales M."/>
            <person name="Hellsten U."/>
            <person name="Hyten D.L."/>
            <person name="Jia G."/>
            <person name="Kelly J.D."/>
            <person name="Kudrna D."/>
            <person name="Lee R."/>
            <person name="Richard M.M."/>
            <person name="Miklas P.N."/>
            <person name="Osorno J.M."/>
            <person name="Rodrigues J."/>
            <person name="Thareau V."/>
            <person name="Urrea C.A."/>
            <person name="Wang M."/>
            <person name="Yu Y."/>
            <person name="Zhang M."/>
            <person name="Wing R.A."/>
            <person name="Cregan P.B."/>
            <person name="Rokhsar D.S."/>
            <person name="Jackson S.A."/>
        </authorList>
    </citation>
    <scope>NUCLEOTIDE SEQUENCE [LARGE SCALE GENOMIC DNA]</scope>
    <source>
        <strain evidence="2">cv. G19833</strain>
    </source>
</reference>
<dbReference type="Proteomes" id="UP000000226">
    <property type="component" value="Chromosome 4"/>
</dbReference>
<dbReference type="STRING" id="3885.V7C403"/>
<keyword evidence="2" id="KW-1185">Reference proteome</keyword>
<protein>
    <submittedName>
        <fullName evidence="1">Uncharacterized protein</fullName>
    </submittedName>
</protein>
<gene>
    <name evidence="1" type="ORF">PHAVU_004G103100g</name>
</gene>
<proteinExistence type="predicted"/>
<dbReference type="AlphaFoldDB" id="V7C403"/>
<dbReference type="EMBL" id="CM002291">
    <property type="protein sequence ID" value="ESW24103.1"/>
    <property type="molecule type" value="Genomic_DNA"/>
</dbReference>
<evidence type="ECO:0000313" key="2">
    <source>
        <dbReference type="Proteomes" id="UP000000226"/>
    </source>
</evidence>
<sequence length="82" mass="9509">MGTGRNRGFNNCLIRKSRQEQMVWPKTQKRTQHARISCSVAPNEVHVPVVKTLDPKSKAECYSIFFLTYDLRALRFMNGFCT</sequence>
<evidence type="ECO:0000313" key="1">
    <source>
        <dbReference type="EMBL" id="ESW24103.1"/>
    </source>
</evidence>
<organism evidence="1 2">
    <name type="scientific">Phaseolus vulgaris</name>
    <name type="common">Kidney bean</name>
    <name type="synonym">French bean</name>
    <dbReference type="NCBI Taxonomy" id="3885"/>
    <lineage>
        <taxon>Eukaryota</taxon>
        <taxon>Viridiplantae</taxon>
        <taxon>Streptophyta</taxon>
        <taxon>Embryophyta</taxon>
        <taxon>Tracheophyta</taxon>
        <taxon>Spermatophyta</taxon>
        <taxon>Magnoliopsida</taxon>
        <taxon>eudicotyledons</taxon>
        <taxon>Gunneridae</taxon>
        <taxon>Pentapetalae</taxon>
        <taxon>rosids</taxon>
        <taxon>fabids</taxon>
        <taxon>Fabales</taxon>
        <taxon>Fabaceae</taxon>
        <taxon>Papilionoideae</taxon>
        <taxon>50 kb inversion clade</taxon>
        <taxon>NPAAA clade</taxon>
        <taxon>indigoferoid/millettioid clade</taxon>
        <taxon>Phaseoleae</taxon>
        <taxon>Phaseolus</taxon>
    </lineage>
</organism>
<accession>V7C403</accession>
<name>V7C403_PHAVU</name>
<dbReference type="Gramene" id="ESW24103">
    <property type="protein sequence ID" value="ESW24103"/>
    <property type="gene ID" value="PHAVU_004G103100g"/>
</dbReference>